<accession>A0AAW2YPD6</accession>
<dbReference type="EMBL" id="JAOPGA020000467">
    <property type="protein sequence ID" value="KAL0478768.1"/>
    <property type="molecule type" value="Genomic_DNA"/>
</dbReference>
<dbReference type="Gene3D" id="2.60.120.920">
    <property type="match status" value="1"/>
</dbReference>
<name>A0AAW2YPD6_9EUKA</name>
<dbReference type="PROSITE" id="PS50897">
    <property type="entry name" value="CTLH"/>
    <property type="match status" value="1"/>
</dbReference>
<feature type="compositionally biased region" description="Acidic residues" evidence="1">
    <location>
        <begin position="404"/>
        <end position="425"/>
    </location>
</feature>
<keyword evidence="5" id="KW-1185">Reference proteome</keyword>
<feature type="domain" description="CTLH" evidence="3">
    <location>
        <begin position="311"/>
        <end position="368"/>
    </location>
</feature>
<dbReference type="PROSITE" id="PS50188">
    <property type="entry name" value="B302_SPRY"/>
    <property type="match status" value="1"/>
</dbReference>
<evidence type="ECO:0000259" key="3">
    <source>
        <dbReference type="PROSITE" id="PS50897"/>
    </source>
</evidence>
<dbReference type="AlphaFoldDB" id="A0AAW2YPD6"/>
<dbReference type="InterPro" id="IPR050618">
    <property type="entry name" value="Ubq-SigPath_Reg"/>
</dbReference>
<sequence length="522" mass="58945">MNAYYTVPGGSRTYNTSTRDTTNEKPNKYYLEAVTSVNISHIPLPTHLNFRDKGNHIQIDGSRITHMYNATNNSDDVLEDVCLVRSNYFVPPSCGLFYFELTVVTNPRNSTTALPFPMAIGLCTRGCRKDGFLPGQERDTTTPQQIIVYGYGYESTTGERLCGSVQGQAYAPSWVEEGDVVGCCVDYVNDRILFTKNGANLGVAFQEVGLNEGSKNLFPSIGLSQPEQCVDVNFGHVPFRYDLTQLVSECRSSAVSNIISQPSFNSYSCPLSLTDVLIVSYLRHHGYADTAERFIKDAHLNMEMGDQDDQDTRNRREVVQKIIDGDMQAAMEQIELYFPSLLSSNENISFAIKCQHFIEMTRHILCVDEDEMRDEEDQVMDDVMKFSHVVAYARSELVPFMADQSDEESENQDETCDDDVEDTMTQEDIRRRERYKKTLREVFSLLAYKDPTRSSVSYLLQDERRSELADKVNRAALKHNGRSKVTALEQIAKQSKMVIQALASAKDTPITSLLSVEDLLKC</sequence>
<dbReference type="PANTHER" id="PTHR12864">
    <property type="entry name" value="RAN BINDING PROTEIN 9-RELATED"/>
    <property type="match status" value="1"/>
</dbReference>
<dbReference type="InterPro" id="IPR003877">
    <property type="entry name" value="SPRY_dom"/>
</dbReference>
<dbReference type="PROSITE" id="PS50896">
    <property type="entry name" value="LISH"/>
    <property type="match status" value="1"/>
</dbReference>
<protein>
    <submittedName>
        <fullName evidence="4">Ran-binding protein</fullName>
    </submittedName>
</protein>
<dbReference type="InterPro" id="IPR043136">
    <property type="entry name" value="B30.2/SPRY_sf"/>
</dbReference>
<evidence type="ECO:0000259" key="2">
    <source>
        <dbReference type="PROSITE" id="PS50188"/>
    </source>
</evidence>
<dbReference type="InterPro" id="IPR013144">
    <property type="entry name" value="CRA_dom"/>
</dbReference>
<dbReference type="SMART" id="SM00668">
    <property type="entry name" value="CTLH"/>
    <property type="match status" value="1"/>
</dbReference>
<feature type="region of interest" description="Disordered" evidence="1">
    <location>
        <begin position="403"/>
        <end position="426"/>
    </location>
</feature>
<evidence type="ECO:0000313" key="5">
    <source>
        <dbReference type="Proteomes" id="UP001431209"/>
    </source>
</evidence>
<dbReference type="SUPFAM" id="SSF49899">
    <property type="entry name" value="Concanavalin A-like lectins/glucanases"/>
    <property type="match status" value="1"/>
</dbReference>
<gene>
    <name evidence="4" type="ORF">AKO1_008333</name>
</gene>
<dbReference type="InterPro" id="IPR006594">
    <property type="entry name" value="LisH"/>
</dbReference>
<comment type="caution">
    <text evidence="4">The sequence shown here is derived from an EMBL/GenBank/DDBJ whole genome shotgun (WGS) entry which is preliminary data.</text>
</comment>
<dbReference type="SMART" id="SM00449">
    <property type="entry name" value="SPRY"/>
    <property type="match status" value="1"/>
</dbReference>
<dbReference type="Pfam" id="PF10607">
    <property type="entry name" value="CTLH"/>
    <property type="match status" value="1"/>
</dbReference>
<organism evidence="4 5">
    <name type="scientific">Acrasis kona</name>
    <dbReference type="NCBI Taxonomy" id="1008807"/>
    <lineage>
        <taxon>Eukaryota</taxon>
        <taxon>Discoba</taxon>
        <taxon>Heterolobosea</taxon>
        <taxon>Tetramitia</taxon>
        <taxon>Eutetramitia</taxon>
        <taxon>Acrasidae</taxon>
        <taxon>Acrasis</taxon>
    </lineage>
</organism>
<proteinExistence type="predicted"/>
<dbReference type="InterPro" id="IPR013320">
    <property type="entry name" value="ConA-like_dom_sf"/>
</dbReference>
<dbReference type="InterPro" id="IPR024964">
    <property type="entry name" value="CTLH/CRA"/>
</dbReference>
<evidence type="ECO:0000256" key="1">
    <source>
        <dbReference type="SAM" id="MobiDB-lite"/>
    </source>
</evidence>
<dbReference type="InterPro" id="IPR006595">
    <property type="entry name" value="CTLH_C"/>
</dbReference>
<dbReference type="Proteomes" id="UP001431209">
    <property type="component" value="Unassembled WGS sequence"/>
</dbReference>
<feature type="domain" description="B30.2/SPRY" evidence="2">
    <location>
        <begin position="17"/>
        <end position="239"/>
    </location>
</feature>
<evidence type="ECO:0000313" key="4">
    <source>
        <dbReference type="EMBL" id="KAL0478768.1"/>
    </source>
</evidence>
<dbReference type="SMART" id="SM00757">
    <property type="entry name" value="CRA"/>
    <property type="match status" value="1"/>
</dbReference>
<reference evidence="4 5" key="1">
    <citation type="submission" date="2024-03" db="EMBL/GenBank/DDBJ databases">
        <title>The Acrasis kona genome and developmental transcriptomes reveal deep origins of eukaryotic multicellular pathways.</title>
        <authorList>
            <person name="Sheikh S."/>
            <person name="Fu C.-J."/>
            <person name="Brown M.W."/>
            <person name="Baldauf S.L."/>
        </authorList>
    </citation>
    <scope>NUCLEOTIDE SEQUENCE [LARGE SCALE GENOMIC DNA]</scope>
    <source>
        <strain evidence="4 5">ATCC MYA-3509</strain>
    </source>
</reference>
<dbReference type="Pfam" id="PF00622">
    <property type="entry name" value="SPRY"/>
    <property type="match status" value="1"/>
</dbReference>
<dbReference type="InterPro" id="IPR001870">
    <property type="entry name" value="B30.2/SPRY"/>
</dbReference>